<feature type="compositionally biased region" description="Polar residues" evidence="1">
    <location>
        <begin position="49"/>
        <end position="66"/>
    </location>
</feature>
<keyword evidence="4" id="KW-1185">Reference proteome</keyword>
<name>A0A9D4TED9_RHISA</name>
<dbReference type="EMBL" id="JABSTV010001344">
    <property type="protein sequence ID" value="KAH7932565.1"/>
    <property type="molecule type" value="Genomic_DNA"/>
</dbReference>
<dbReference type="Proteomes" id="UP000821837">
    <property type="component" value="Unassembled WGS sequence"/>
</dbReference>
<sequence>MPPFFVSSQESDLPETRDSHNEQLEGITFAQPPEDVPRYTKVTEDEPQPQFSGSHEMATASNQPRQQRLLVSVGEGSSKTDKRHLKSLAQEAEGAVEAAASRYGLHVSILYLRDERDRWHGIEYNTERPADVYLNVKKPFLAKYKDTAKLLELDRCRTRETAVLLDKHLVSKTFWKEMAALFSVPSWRFIQEVQESLESRLEMQRTPGAAPGAYLSFAEELRFAILDICKREGKSLAELIHEQIMVKIEGDGCRVSRTVSWTTILFVLIRHTSKGLQDPNLHRTLLVAQNEEAYFAIRETCGPLFNEINQVAERGGLEVDGRFFPLTLCLGGDLKFLLLVFGMKGASSNFGCPFCLANKHEWSDDTLSGAYFNGAALVRTQDNLRTHAENLMFGVQYVPLIRIEPKLTFPDTMHMRVRVLDRLLDNVLQEFEDMDSKEGVVTGVTTTSHVDQFVQLVRQCGVQLHVLKDASHKGRTFTALTGNESKTLLCQLPEKMKNLLHADTRDDVILLWVMLRSVLETLSSEKAGSDLDTHLKTFCETFVRLGGSARKGYGRERFTPYMHILCHHAAQKHVEADGLGKFSSQGLEKKNDILKHLYHARSNKWDSAADAVRLCKRLEDSSCERSKRPYNKADIEYWHEGGIIESRKRRQRISVAPSTKTPDAPNFESMTPGELRTELAALGVQTTSKNLKRLRMMASQAAKGKESQ</sequence>
<feature type="compositionally biased region" description="Basic and acidic residues" evidence="1">
    <location>
        <begin position="14"/>
        <end position="23"/>
    </location>
</feature>
<dbReference type="AlphaFoldDB" id="A0A9D4TED9"/>
<organism evidence="3 4">
    <name type="scientific">Rhipicephalus sanguineus</name>
    <name type="common">Brown dog tick</name>
    <name type="synonym">Ixodes sanguineus</name>
    <dbReference type="NCBI Taxonomy" id="34632"/>
    <lineage>
        <taxon>Eukaryota</taxon>
        <taxon>Metazoa</taxon>
        <taxon>Ecdysozoa</taxon>
        <taxon>Arthropoda</taxon>
        <taxon>Chelicerata</taxon>
        <taxon>Arachnida</taxon>
        <taxon>Acari</taxon>
        <taxon>Parasitiformes</taxon>
        <taxon>Ixodida</taxon>
        <taxon>Ixodoidea</taxon>
        <taxon>Ixodidae</taxon>
        <taxon>Rhipicephalinae</taxon>
        <taxon>Rhipicephalus</taxon>
        <taxon>Rhipicephalus</taxon>
    </lineage>
</organism>
<reference evidence="3" key="1">
    <citation type="journal article" date="2020" name="Cell">
        <title>Large-Scale Comparative Analyses of Tick Genomes Elucidate Their Genetic Diversity and Vector Capacities.</title>
        <authorList>
            <consortium name="Tick Genome and Microbiome Consortium (TIGMIC)"/>
            <person name="Jia N."/>
            <person name="Wang J."/>
            <person name="Shi W."/>
            <person name="Du L."/>
            <person name="Sun Y."/>
            <person name="Zhan W."/>
            <person name="Jiang J.F."/>
            <person name="Wang Q."/>
            <person name="Zhang B."/>
            <person name="Ji P."/>
            <person name="Bell-Sakyi L."/>
            <person name="Cui X.M."/>
            <person name="Yuan T.T."/>
            <person name="Jiang B.G."/>
            <person name="Yang W.F."/>
            <person name="Lam T.T."/>
            <person name="Chang Q.C."/>
            <person name="Ding S.J."/>
            <person name="Wang X.J."/>
            <person name="Zhu J.G."/>
            <person name="Ruan X.D."/>
            <person name="Zhao L."/>
            <person name="Wei J.T."/>
            <person name="Ye R.Z."/>
            <person name="Que T.C."/>
            <person name="Du C.H."/>
            <person name="Zhou Y.H."/>
            <person name="Cheng J.X."/>
            <person name="Dai P.F."/>
            <person name="Guo W.B."/>
            <person name="Han X.H."/>
            <person name="Huang E.J."/>
            <person name="Li L.F."/>
            <person name="Wei W."/>
            <person name="Gao Y.C."/>
            <person name="Liu J.Z."/>
            <person name="Shao H.Z."/>
            <person name="Wang X."/>
            <person name="Wang C.C."/>
            <person name="Yang T.C."/>
            <person name="Huo Q.B."/>
            <person name="Li W."/>
            <person name="Chen H.Y."/>
            <person name="Chen S.E."/>
            <person name="Zhou L.G."/>
            <person name="Ni X.B."/>
            <person name="Tian J.H."/>
            <person name="Sheng Y."/>
            <person name="Liu T."/>
            <person name="Pan Y.S."/>
            <person name="Xia L.Y."/>
            <person name="Li J."/>
            <person name="Zhao F."/>
            <person name="Cao W.C."/>
        </authorList>
    </citation>
    <scope>NUCLEOTIDE SEQUENCE</scope>
    <source>
        <strain evidence="3">Rsan-2018</strain>
    </source>
</reference>
<feature type="compositionally biased region" description="Basic and acidic residues" evidence="1">
    <location>
        <begin position="35"/>
        <end position="44"/>
    </location>
</feature>
<evidence type="ECO:0000256" key="1">
    <source>
        <dbReference type="SAM" id="MobiDB-lite"/>
    </source>
</evidence>
<evidence type="ECO:0000313" key="2">
    <source>
        <dbReference type="EMBL" id="KAH7932565.1"/>
    </source>
</evidence>
<dbReference type="EMBL" id="JABSTV010000039">
    <property type="protein sequence ID" value="KAH7987846.1"/>
    <property type="molecule type" value="Genomic_DNA"/>
</dbReference>
<feature type="region of interest" description="Disordered" evidence="1">
    <location>
        <begin position="1"/>
        <end position="67"/>
    </location>
</feature>
<comment type="caution">
    <text evidence="3">The sequence shown here is derived from an EMBL/GenBank/DDBJ whole genome shotgun (WGS) entry which is preliminary data.</text>
</comment>
<dbReference type="PANTHER" id="PTHR31424:SF3">
    <property type="entry name" value="RING-TYPE DOMAIN-CONTAINING PROTEIN"/>
    <property type="match status" value="1"/>
</dbReference>
<evidence type="ECO:0000313" key="4">
    <source>
        <dbReference type="Proteomes" id="UP000821837"/>
    </source>
</evidence>
<protein>
    <submittedName>
        <fullName evidence="3">Uncharacterized protein</fullName>
    </submittedName>
</protein>
<reference evidence="3" key="2">
    <citation type="submission" date="2021-09" db="EMBL/GenBank/DDBJ databases">
        <authorList>
            <person name="Jia N."/>
            <person name="Wang J."/>
            <person name="Shi W."/>
            <person name="Du L."/>
            <person name="Sun Y."/>
            <person name="Zhan W."/>
            <person name="Jiang J."/>
            <person name="Wang Q."/>
            <person name="Zhang B."/>
            <person name="Ji P."/>
            <person name="Sakyi L.B."/>
            <person name="Cui X."/>
            <person name="Yuan T."/>
            <person name="Jiang B."/>
            <person name="Yang W."/>
            <person name="Lam T.T.-Y."/>
            <person name="Chang Q."/>
            <person name="Ding S."/>
            <person name="Wang X."/>
            <person name="Zhu J."/>
            <person name="Ruan X."/>
            <person name="Zhao L."/>
            <person name="Wei J."/>
            <person name="Que T."/>
            <person name="Du C."/>
            <person name="Cheng J."/>
            <person name="Dai P."/>
            <person name="Han X."/>
            <person name="Huang E."/>
            <person name="Gao Y."/>
            <person name="Liu J."/>
            <person name="Shao H."/>
            <person name="Ye R."/>
            <person name="Li L."/>
            <person name="Wei W."/>
            <person name="Wang X."/>
            <person name="Wang C."/>
            <person name="Huo Q."/>
            <person name="Li W."/>
            <person name="Guo W."/>
            <person name="Chen H."/>
            <person name="Chen S."/>
            <person name="Zhou L."/>
            <person name="Zhou L."/>
            <person name="Ni X."/>
            <person name="Tian J."/>
            <person name="Zhou Y."/>
            <person name="Sheng Y."/>
            <person name="Liu T."/>
            <person name="Pan Y."/>
            <person name="Xia L."/>
            <person name="Li J."/>
            <person name="Zhao F."/>
            <person name="Cao W."/>
        </authorList>
    </citation>
    <scope>NUCLEOTIDE SEQUENCE</scope>
    <source>
        <strain evidence="3">Rsan-2018</strain>
        <tissue evidence="3">Larvae</tissue>
    </source>
</reference>
<dbReference type="PANTHER" id="PTHR31424">
    <property type="entry name" value="PROTEIN CBG23806"/>
    <property type="match status" value="1"/>
</dbReference>
<gene>
    <name evidence="2" type="ORF">HPB52_024331</name>
    <name evidence="3" type="ORF">HPB52_024898</name>
</gene>
<feature type="region of interest" description="Disordered" evidence="1">
    <location>
        <begin position="649"/>
        <end position="671"/>
    </location>
</feature>
<evidence type="ECO:0000313" key="3">
    <source>
        <dbReference type="EMBL" id="KAH7987846.1"/>
    </source>
</evidence>
<feature type="compositionally biased region" description="Polar residues" evidence="1">
    <location>
        <begin position="1"/>
        <end position="11"/>
    </location>
</feature>
<accession>A0A9D4TED9</accession>
<proteinExistence type="predicted"/>